<feature type="signal peptide" evidence="2">
    <location>
        <begin position="1"/>
        <end position="19"/>
    </location>
</feature>
<dbReference type="InterPro" id="IPR052766">
    <property type="entry name" value="S41A_metabolite_peptidase"/>
</dbReference>
<dbReference type="Gene3D" id="3.90.226.10">
    <property type="entry name" value="2-enoyl-CoA Hydratase, Chain A, domain 1"/>
    <property type="match status" value="1"/>
</dbReference>
<evidence type="ECO:0000256" key="2">
    <source>
        <dbReference type="SAM" id="SignalP"/>
    </source>
</evidence>
<dbReference type="Proteomes" id="UP000250140">
    <property type="component" value="Unassembled WGS sequence"/>
</dbReference>
<evidence type="ECO:0000313" key="5">
    <source>
        <dbReference type="Proteomes" id="UP000250140"/>
    </source>
</evidence>
<dbReference type="EMBL" id="KV749085">
    <property type="protein sequence ID" value="OCL11266.1"/>
    <property type="molecule type" value="Genomic_DNA"/>
</dbReference>
<dbReference type="PANTHER" id="PTHR37049:SF5">
    <property type="entry name" value="TAIL SPECIFIC PROTEASE DOMAIN-CONTAINING PROTEIN"/>
    <property type="match status" value="1"/>
</dbReference>
<dbReference type="InterPro" id="IPR056186">
    <property type="entry name" value="PDZ_CPAF-rel"/>
</dbReference>
<dbReference type="Pfam" id="PF23658">
    <property type="entry name" value="PDZ_CPAF_rel"/>
    <property type="match status" value="1"/>
</dbReference>
<protein>
    <recommendedName>
        <fullName evidence="3">CPAF-like PDZ domain-containing protein</fullName>
    </recommendedName>
</protein>
<dbReference type="OrthoDB" id="27214at2759"/>
<proteinExistence type="predicted"/>
<dbReference type="SUPFAM" id="SSF52096">
    <property type="entry name" value="ClpP/crotonase"/>
    <property type="match status" value="1"/>
</dbReference>
<organism evidence="4 5">
    <name type="scientific">Glonium stellatum</name>
    <dbReference type="NCBI Taxonomy" id="574774"/>
    <lineage>
        <taxon>Eukaryota</taxon>
        <taxon>Fungi</taxon>
        <taxon>Dikarya</taxon>
        <taxon>Ascomycota</taxon>
        <taxon>Pezizomycotina</taxon>
        <taxon>Dothideomycetes</taxon>
        <taxon>Pleosporomycetidae</taxon>
        <taxon>Gloniales</taxon>
        <taxon>Gloniaceae</taxon>
        <taxon>Glonium</taxon>
    </lineage>
</organism>
<accession>A0A8E2F650</accession>
<feature type="domain" description="CPAF-like PDZ" evidence="3">
    <location>
        <begin position="161"/>
        <end position="281"/>
    </location>
</feature>
<dbReference type="PANTHER" id="PTHR37049">
    <property type="entry name" value="PEPTIDASE S41 FAMILY PROTEIN"/>
    <property type="match status" value="1"/>
</dbReference>
<feature type="chain" id="PRO_5034631846" description="CPAF-like PDZ domain-containing protein" evidence="2">
    <location>
        <begin position="20"/>
        <end position="853"/>
    </location>
</feature>
<dbReference type="InterPro" id="IPR029045">
    <property type="entry name" value="ClpP/crotonase-like_dom_sf"/>
</dbReference>
<sequence length="853" mass="91713">MLVLLLVAASLLCLPCAFAHAVPRPLARAAATSTAAAAAAHQTICGDIIDFVNNGFNIFYASDAYDCLTSVPFDPAVASRFIDYLNTTFLFQSTLAYLKNPPQGYQQPAVDFLQGLQLIQQNITAGYYTNEYAFEADLQILLYATHDAHVALTAGALSAFSFASPFAISSVSVDGKQLPKVYVTDDIIQSPGQAWQPSAIKSINGEDVTEYLTKFAALNSAGTLEPHADWNQLMTSPALDIQGSLSVFAGAATFYPGDDLAFVFENGTELDYNWLAIYDNPYPTGPLTTGGDFYNYFVLGLLPASYNETETFNPAYAPDSSTPQNSSSNSSSNSWYDDSDGAYPNPDISQQDLSTAGSGVVTGYLLHDISTAVLSLPTFQQSGWSVGNFSLAVQETINHGTAANLSRIIIDLQQNAGGTVELVFSTFRRFFPDIDPFAGSRRRSHELANVLGEILTGYWDNLTTNDAEYSIYAANEWVITDRLNAATGRNFTSWSEYFGPIAVQDDLFSLTERYNTSSEIFDEAAFNDWIPYGYTAENPAVATRPWDPENIVLLTDGLCSSACALFLEMMTQAGARTIAVGGRPTTGPMQAAGGNRGAVVYSADELDNDISFASSLNQTNSASLPQNRGDTGVFITYAGFNLRDQVRPNDTTPLQFKYEAADCRIYYTLSNLYNMSRLWRDVASATWNDPSLCVQGSTGYTSSHNTTAKAPPAPLAIQVPSLNPAIPDHVDFNLNATGDLTDGRTTPSSRSSTIVPCGSDKSCQEGAICSTISIKCSTGSLVERDLCLPPCRKTNTGDNCQGANTFCNANQQLKTKLATIKISSTNANNAFSPGVWAGFCNPTVGTPALGCPA</sequence>
<name>A0A8E2F650_9PEZI</name>
<feature type="compositionally biased region" description="Low complexity" evidence="1">
    <location>
        <begin position="319"/>
        <end position="336"/>
    </location>
</feature>
<keyword evidence="2" id="KW-0732">Signal</keyword>
<evidence type="ECO:0000256" key="1">
    <source>
        <dbReference type="SAM" id="MobiDB-lite"/>
    </source>
</evidence>
<feature type="region of interest" description="Disordered" evidence="1">
    <location>
        <begin position="313"/>
        <end position="350"/>
    </location>
</feature>
<dbReference type="AlphaFoldDB" id="A0A8E2F650"/>
<reference evidence="4 5" key="1">
    <citation type="journal article" date="2016" name="Nat. Commun.">
        <title>Ectomycorrhizal ecology is imprinted in the genome of the dominant symbiotic fungus Cenococcum geophilum.</title>
        <authorList>
            <consortium name="DOE Joint Genome Institute"/>
            <person name="Peter M."/>
            <person name="Kohler A."/>
            <person name="Ohm R.A."/>
            <person name="Kuo A."/>
            <person name="Krutzmann J."/>
            <person name="Morin E."/>
            <person name="Arend M."/>
            <person name="Barry K.W."/>
            <person name="Binder M."/>
            <person name="Choi C."/>
            <person name="Clum A."/>
            <person name="Copeland A."/>
            <person name="Grisel N."/>
            <person name="Haridas S."/>
            <person name="Kipfer T."/>
            <person name="LaButti K."/>
            <person name="Lindquist E."/>
            <person name="Lipzen A."/>
            <person name="Maire R."/>
            <person name="Meier B."/>
            <person name="Mihaltcheva S."/>
            <person name="Molinier V."/>
            <person name="Murat C."/>
            <person name="Poggeler S."/>
            <person name="Quandt C.A."/>
            <person name="Sperisen C."/>
            <person name="Tritt A."/>
            <person name="Tisserant E."/>
            <person name="Crous P.W."/>
            <person name="Henrissat B."/>
            <person name="Nehls U."/>
            <person name="Egli S."/>
            <person name="Spatafora J.W."/>
            <person name="Grigoriev I.V."/>
            <person name="Martin F.M."/>
        </authorList>
    </citation>
    <scope>NUCLEOTIDE SEQUENCE [LARGE SCALE GENOMIC DNA]</scope>
    <source>
        <strain evidence="4 5">CBS 207.34</strain>
    </source>
</reference>
<evidence type="ECO:0000259" key="3">
    <source>
        <dbReference type="Pfam" id="PF23658"/>
    </source>
</evidence>
<keyword evidence="5" id="KW-1185">Reference proteome</keyword>
<gene>
    <name evidence="4" type="ORF">AOQ84DRAFT_386953</name>
</gene>
<evidence type="ECO:0000313" key="4">
    <source>
        <dbReference type="EMBL" id="OCL11266.1"/>
    </source>
</evidence>